<keyword evidence="2" id="KW-1185">Reference proteome</keyword>
<dbReference type="GeneID" id="20716269"/>
<evidence type="ECO:0000313" key="2">
    <source>
        <dbReference type="Proteomes" id="UP000003786"/>
    </source>
</evidence>
<dbReference type="Proteomes" id="UP000003786">
    <property type="component" value="Chromosome 4"/>
</dbReference>
<name>J4DQ41_THEOR</name>
<dbReference type="VEuPathDB" id="PiroplasmaDB:TOT_040000176"/>
<proteinExistence type="predicted"/>
<organism evidence="1 2">
    <name type="scientific">Theileria orientalis strain Shintoku</name>
    <dbReference type="NCBI Taxonomy" id="869250"/>
    <lineage>
        <taxon>Eukaryota</taxon>
        <taxon>Sar</taxon>
        <taxon>Alveolata</taxon>
        <taxon>Apicomplexa</taxon>
        <taxon>Aconoidasida</taxon>
        <taxon>Piroplasmida</taxon>
        <taxon>Theileriidae</taxon>
        <taxon>Theileria</taxon>
    </lineage>
</organism>
<accession>J4DQ41</accession>
<protein>
    <submittedName>
        <fullName evidence="1">Uncharacterized protein</fullName>
    </submittedName>
</protein>
<evidence type="ECO:0000313" key="1">
    <source>
        <dbReference type="EMBL" id="BAM41794.1"/>
    </source>
</evidence>
<sequence>MTERIFKQYPKNGLEALVLLRLVDFATKLPLPTVDSESKNVKMALEYMVKPELRRSSDNSIDINKLVRNISRLKPKSSKNGICDHDYVLRSIHNINTSKMYTRYCASKGVFNGLKRVRNIAI</sequence>
<dbReference type="AlphaFoldDB" id="J4DQ41"/>
<dbReference type="RefSeq" id="XP_009692095.1">
    <property type="nucleotide sequence ID" value="XM_009693800.1"/>
</dbReference>
<dbReference type="EMBL" id="AP011949">
    <property type="protein sequence ID" value="BAM41794.1"/>
    <property type="molecule type" value="Genomic_DNA"/>
</dbReference>
<dbReference type="OrthoDB" id="10479110at2759"/>
<reference evidence="1 2" key="1">
    <citation type="journal article" date="2012" name="MBio">
        <title>Comparative genome analysis of three eukaryotic parasites with differing abilities to transform leukocytes reveals key mediators of Theileria-induced leukocyte transformation.</title>
        <authorList>
            <person name="Hayashida K."/>
            <person name="Hara Y."/>
            <person name="Abe T."/>
            <person name="Yamasaki C."/>
            <person name="Toyoda A."/>
            <person name="Kosuge T."/>
            <person name="Suzuki Y."/>
            <person name="Sato Y."/>
            <person name="Kawashima S."/>
            <person name="Katayama T."/>
            <person name="Wakaguri H."/>
            <person name="Inoue N."/>
            <person name="Homma K."/>
            <person name="Tada-Umezaki M."/>
            <person name="Yagi Y."/>
            <person name="Fujii Y."/>
            <person name="Habara T."/>
            <person name="Kanehisa M."/>
            <person name="Watanabe H."/>
            <person name="Ito K."/>
            <person name="Gojobori T."/>
            <person name="Sugawara H."/>
            <person name="Imanishi T."/>
            <person name="Weir W."/>
            <person name="Gardner M."/>
            <person name="Pain A."/>
            <person name="Shiels B."/>
            <person name="Hattori M."/>
            <person name="Nene V."/>
            <person name="Sugimoto C."/>
        </authorList>
    </citation>
    <scope>NUCLEOTIDE SEQUENCE [LARGE SCALE GENOMIC DNA]</scope>
    <source>
        <strain evidence="1 2">Shintoku</strain>
    </source>
</reference>
<dbReference type="KEGG" id="tot:TOT_040000176"/>
<gene>
    <name evidence="1" type="ORF">TOT_040000176</name>
</gene>